<dbReference type="Pfam" id="PF13456">
    <property type="entry name" value="RVT_3"/>
    <property type="match status" value="1"/>
</dbReference>
<dbReference type="InterPro" id="IPR036691">
    <property type="entry name" value="Endo/exonu/phosph_ase_sf"/>
</dbReference>
<sequence length="828" mass="94948">MFCVEPRGLSGGLSLIWKSNININIYEWCDNYIKANININHDLNWQGIFVYGNPVFQKRRKLWQELTVSNMDKEVPQAYLGDFNDILYQDEKVGIHPQPRIYLETFRRFVADNGLIDIDLKGSKYTWFSNPRNNIITRERLDRVLVNWKWLQLHQNVILRASPAVTSDHCALILDTQQRVRIKKDFRFEAYWTEHEECKEVIKRSWQREEGGRNCWNQFTKKRNRCIRELVEWSKRKRKIHDLFQGSVAELITKTPISLINKKDHFVWKYRMDGQYTVRTGYHVAKEEKDLKEEGRFCKPSTSQDWREVWKVIWKLQVPQKVRMFLWKAVHRILPVNKNLHQKRITVAPTCSICQREEETIEHALLLCPWTRAVWFGSNIQIVPTAYNVRSFGEWILDKIRRIKAETGTEQEKILSNLGCLSWCIWKARNQYIFQHIKINPQKVIIQSELLTSEYQRATQESSRANIPDTNRGGVRKRITWRPPPKNRLKVNTDAAFHRGTSTAALAAVVRDWQGKVITGITATFKTTSPLTAEAQAYREALILIKNIQIPNCLIETDCLPLVQAIKARTPIVEADAIIRDILQLLEEAPDVGATWTPRDGNKLAHQLAAMAAENNLGRQWTMNPPIQVRNIIRSEATLATIQHHQNRQIQGIQDLANNDAASTTHQQMQMEETLPGGLETETRDKPSEITREQHHTKPLHLLTRDSHESISNRASIDRGGGVVAQAEKHSAVSQIGGSDDHFEASTVVARQIRVSRKEGGAAPETGSGRKIGDEHQGVWSSNRSIQHKTQTNSILIGIGRGGAPIHQHASSLPRGEGGRSPGRGFEG</sequence>
<dbReference type="Gene3D" id="3.60.10.10">
    <property type="entry name" value="Endonuclease/exonuclease/phosphatase"/>
    <property type="match status" value="1"/>
</dbReference>
<reference evidence="4 5" key="1">
    <citation type="submission" date="2019-01" db="EMBL/GenBank/DDBJ databases">
        <title>Sequencing of cultivated peanut Arachis hypogaea provides insights into genome evolution and oil improvement.</title>
        <authorList>
            <person name="Chen X."/>
        </authorList>
    </citation>
    <scope>NUCLEOTIDE SEQUENCE [LARGE SCALE GENOMIC DNA]</scope>
    <source>
        <strain evidence="5">cv. Fuhuasheng</strain>
        <tissue evidence="4">Leaves</tissue>
    </source>
</reference>
<dbReference type="InterPro" id="IPR036397">
    <property type="entry name" value="RNaseH_sf"/>
</dbReference>
<feature type="domain" description="Reverse transcriptase zinc-binding" evidence="3">
    <location>
        <begin position="307"/>
        <end position="375"/>
    </location>
</feature>
<proteinExistence type="predicted"/>
<dbReference type="InterPro" id="IPR053151">
    <property type="entry name" value="RNase_H-like"/>
</dbReference>
<dbReference type="GO" id="GO:0003676">
    <property type="term" value="F:nucleic acid binding"/>
    <property type="evidence" value="ECO:0007669"/>
    <property type="project" value="InterPro"/>
</dbReference>
<evidence type="ECO:0000259" key="3">
    <source>
        <dbReference type="Pfam" id="PF13966"/>
    </source>
</evidence>
<feature type="compositionally biased region" description="Basic residues" evidence="1">
    <location>
        <begin position="474"/>
        <end position="483"/>
    </location>
</feature>
<evidence type="ECO:0000256" key="1">
    <source>
        <dbReference type="SAM" id="MobiDB-lite"/>
    </source>
</evidence>
<feature type="region of interest" description="Disordered" evidence="1">
    <location>
        <begin position="756"/>
        <end position="828"/>
    </location>
</feature>
<keyword evidence="5" id="KW-1185">Reference proteome</keyword>
<evidence type="ECO:0000259" key="2">
    <source>
        <dbReference type="Pfam" id="PF13456"/>
    </source>
</evidence>
<dbReference type="InterPro" id="IPR012337">
    <property type="entry name" value="RNaseH-like_sf"/>
</dbReference>
<dbReference type="AlphaFoldDB" id="A0A445DIN7"/>
<dbReference type="PANTHER" id="PTHR47723:SF19">
    <property type="entry name" value="POLYNUCLEOTIDYL TRANSFERASE, RIBONUCLEASE H-LIKE SUPERFAMILY PROTEIN"/>
    <property type="match status" value="1"/>
</dbReference>
<evidence type="ECO:0000313" key="5">
    <source>
        <dbReference type="Proteomes" id="UP000289738"/>
    </source>
</evidence>
<feature type="region of interest" description="Disordered" evidence="1">
    <location>
        <begin position="461"/>
        <end position="483"/>
    </location>
</feature>
<dbReference type="SUPFAM" id="SSF56219">
    <property type="entry name" value="DNase I-like"/>
    <property type="match status" value="1"/>
</dbReference>
<dbReference type="SUPFAM" id="SSF53098">
    <property type="entry name" value="Ribonuclease H-like"/>
    <property type="match status" value="1"/>
</dbReference>
<feature type="domain" description="RNase H type-1" evidence="2">
    <location>
        <begin position="492"/>
        <end position="612"/>
    </location>
</feature>
<dbReference type="CDD" id="cd06222">
    <property type="entry name" value="RNase_H_like"/>
    <property type="match status" value="1"/>
</dbReference>
<dbReference type="Pfam" id="PF13966">
    <property type="entry name" value="zf-RVT"/>
    <property type="match status" value="1"/>
</dbReference>
<dbReference type="STRING" id="3818.A0A445DIN7"/>
<evidence type="ECO:0008006" key="6">
    <source>
        <dbReference type="Google" id="ProtNLM"/>
    </source>
</evidence>
<dbReference type="InterPro" id="IPR026960">
    <property type="entry name" value="RVT-Znf"/>
</dbReference>
<accession>A0A445DIN7</accession>
<evidence type="ECO:0000313" key="4">
    <source>
        <dbReference type="EMBL" id="RYR63043.1"/>
    </source>
</evidence>
<dbReference type="GO" id="GO:0004523">
    <property type="term" value="F:RNA-DNA hybrid ribonuclease activity"/>
    <property type="evidence" value="ECO:0007669"/>
    <property type="project" value="InterPro"/>
</dbReference>
<feature type="compositionally biased region" description="Polar residues" evidence="1">
    <location>
        <begin position="779"/>
        <end position="795"/>
    </location>
</feature>
<organism evidence="4 5">
    <name type="scientific">Arachis hypogaea</name>
    <name type="common">Peanut</name>
    <dbReference type="NCBI Taxonomy" id="3818"/>
    <lineage>
        <taxon>Eukaryota</taxon>
        <taxon>Viridiplantae</taxon>
        <taxon>Streptophyta</taxon>
        <taxon>Embryophyta</taxon>
        <taxon>Tracheophyta</taxon>
        <taxon>Spermatophyta</taxon>
        <taxon>Magnoliopsida</taxon>
        <taxon>eudicotyledons</taxon>
        <taxon>Gunneridae</taxon>
        <taxon>Pentapetalae</taxon>
        <taxon>rosids</taxon>
        <taxon>fabids</taxon>
        <taxon>Fabales</taxon>
        <taxon>Fabaceae</taxon>
        <taxon>Papilionoideae</taxon>
        <taxon>50 kb inversion clade</taxon>
        <taxon>dalbergioids sensu lato</taxon>
        <taxon>Dalbergieae</taxon>
        <taxon>Pterocarpus clade</taxon>
        <taxon>Arachis</taxon>
    </lineage>
</organism>
<dbReference type="PANTHER" id="PTHR47723">
    <property type="entry name" value="OS05G0353850 PROTEIN"/>
    <property type="match status" value="1"/>
</dbReference>
<dbReference type="EMBL" id="SDMP01000004">
    <property type="protein sequence ID" value="RYR63043.1"/>
    <property type="molecule type" value="Genomic_DNA"/>
</dbReference>
<name>A0A445DIN7_ARAHY</name>
<dbReference type="Proteomes" id="UP000289738">
    <property type="component" value="Chromosome A04"/>
</dbReference>
<protein>
    <recommendedName>
        <fullName evidence="6">RNase H type-1 domain-containing protein</fullName>
    </recommendedName>
</protein>
<dbReference type="Gene3D" id="3.30.420.10">
    <property type="entry name" value="Ribonuclease H-like superfamily/Ribonuclease H"/>
    <property type="match status" value="1"/>
</dbReference>
<comment type="caution">
    <text evidence="4">The sequence shown here is derived from an EMBL/GenBank/DDBJ whole genome shotgun (WGS) entry which is preliminary data.</text>
</comment>
<dbReference type="InterPro" id="IPR002156">
    <property type="entry name" value="RNaseH_domain"/>
</dbReference>
<gene>
    <name evidence="4" type="ORF">Ahy_A04g020830</name>
</gene>
<dbReference type="InterPro" id="IPR044730">
    <property type="entry name" value="RNase_H-like_dom_plant"/>
</dbReference>